<accession>A0AAX3E809</accession>
<dbReference type="InterPro" id="IPR013815">
    <property type="entry name" value="ATP_grasp_subdomain_1"/>
</dbReference>
<keyword evidence="4" id="KW-0547">Nucleotide-binding</keyword>
<evidence type="ECO:0000256" key="5">
    <source>
        <dbReference type="SAM" id="MobiDB-lite"/>
    </source>
</evidence>
<dbReference type="GO" id="GO:0071555">
    <property type="term" value="P:cell wall organization"/>
    <property type="evidence" value="ECO:0007669"/>
    <property type="project" value="UniProtKB-KW"/>
</dbReference>
<dbReference type="Gene3D" id="2.20.25.110">
    <property type="entry name" value="S-adenosyl-L-methionine-dependent methyltransferases"/>
    <property type="match status" value="1"/>
</dbReference>
<gene>
    <name evidence="7" type="ORF">OH143_09995</name>
</gene>
<feature type="compositionally biased region" description="Basic and acidic residues" evidence="5">
    <location>
        <begin position="640"/>
        <end position="655"/>
    </location>
</feature>
<dbReference type="SUPFAM" id="SSF56059">
    <property type="entry name" value="Glutathione synthetase ATP-binding domain-like"/>
    <property type="match status" value="1"/>
</dbReference>
<reference evidence="7" key="1">
    <citation type="submission" date="2022-10" db="EMBL/GenBank/DDBJ databases">
        <title>Complete genome of Methanoculleus submarinus DSM 15122.</title>
        <authorList>
            <person name="Chen S.-C."/>
            <person name="Lai S.-J."/>
            <person name="You Y.-T."/>
        </authorList>
    </citation>
    <scope>NUCLEOTIDE SEQUENCE</scope>
    <source>
        <strain evidence="7">DSM 15122</strain>
    </source>
</reference>
<dbReference type="Gene3D" id="3.40.50.150">
    <property type="entry name" value="Vaccinia Virus protein VP39"/>
    <property type="match status" value="1"/>
</dbReference>
<evidence type="ECO:0000259" key="6">
    <source>
        <dbReference type="PROSITE" id="PS50975"/>
    </source>
</evidence>
<evidence type="ECO:0000256" key="4">
    <source>
        <dbReference type="PROSITE-ProRule" id="PRU00409"/>
    </source>
</evidence>
<dbReference type="SUPFAM" id="SSF53335">
    <property type="entry name" value="S-adenosyl-L-methionine-dependent methyltransferases"/>
    <property type="match status" value="1"/>
</dbReference>
<dbReference type="FunFam" id="3.30.470.20:FF:000105">
    <property type="entry name" value="Predicted protein"/>
    <property type="match status" value="1"/>
</dbReference>
<dbReference type="InterPro" id="IPR041698">
    <property type="entry name" value="Methyltransf_25"/>
</dbReference>
<dbReference type="Gene3D" id="3.30.1490.20">
    <property type="entry name" value="ATP-grasp fold, A domain"/>
    <property type="match status" value="1"/>
</dbReference>
<protein>
    <submittedName>
        <fullName evidence="7">Methyltransferase domain-containing protein</fullName>
    </submittedName>
</protein>
<keyword evidence="8" id="KW-1185">Reference proteome</keyword>
<evidence type="ECO:0000256" key="3">
    <source>
        <dbReference type="ARBA" id="ARBA00023316"/>
    </source>
</evidence>
<dbReference type="EMBL" id="CP109831">
    <property type="protein sequence ID" value="UYU18026.1"/>
    <property type="molecule type" value="Genomic_DNA"/>
</dbReference>
<keyword evidence="4" id="KW-0067">ATP-binding</keyword>
<dbReference type="PANTHER" id="PTHR23132">
    <property type="entry name" value="D-ALANINE--D-ALANINE LIGASE"/>
    <property type="match status" value="1"/>
</dbReference>
<dbReference type="Pfam" id="PF13649">
    <property type="entry name" value="Methyltransf_25"/>
    <property type="match status" value="1"/>
</dbReference>
<evidence type="ECO:0000256" key="2">
    <source>
        <dbReference type="ARBA" id="ARBA00022598"/>
    </source>
</evidence>
<evidence type="ECO:0000313" key="7">
    <source>
        <dbReference type="EMBL" id="UYU18026.1"/>
    </source>
</evidence>
<evidence type="ECO:0000313" key="8">
    <source>
        <dbReference type="Proteomes" id="UP001156196"/>
    </source>
</evidence>
<dbReference type="InterPro" id="IPR016185">
    <property type="entry name" value="PreATP-grasp_dom_sf"/>
</dbReference>
<dbReference type="PANTHER" id="PTHR23132:SF23">
    <property type="entry name" value="D-ALANINE--D-ALANINE LIGASE B"/>
    <property type="match status" value="1"/>
</dbReference>
<comment type="similarity">
    <text evidence="1">Belongs to the D-alanine--D-alanine ligase family.</text>
</comment>
<proteinExistence type="inferred from homology"/>
<dbReference type="RefSeq" id="WP_011843499.1">
    <property type="nucleotide sequence ID" value="NZ_CP109831.1"/>
</dbReference>
<dbReference type="GO" id="GO:0046872">
    <property type="term" value="F:metal ion binding"/>
    <property type="evidence" value="ECO:0007669"/>
    <property type="project" value="InterPro"/>
</dbReference>
<name>A0AAX3E809_9EURY</name>
<keyword evidence="7" id="KW-0808">Transferase</keyword>
<feature type="compositionally biased region" description="Basic and acidic residues" evidence="5">
    <location>
        <begin position="1"/>
        <end position="14"/>
    </location>
</feature>
<keyword evidence="2" id="KW-0436">Ligase</keyword>
<dbReference type="GO" id="GO:0008716">
    <property type="term" value="F:D-alanine-D-alanine ligase activity"/>
    <property type="evidence" value="ECO:0007669"/>
    <property type="project" value="InterPro"/>
</dbReference>
<dbReference type="GO" id="GO:0005524">
    <property type="term" value="F:ATP binding"/>
    <property type="evidence" value="ECO:0007669"/>
    <property type="project" value="UniProtKB-UniRule"/>
</dbReference>
<evidence type="ECO:0000256" key="1">
    <source>
        <dbReference type="ARBA" id="ARBA00010871"/>
    </source>
</evidence>
<feature type="region of interest" description="Disordered" evidence="5">
    <location>
        <begin position="1"/>
        <end position="28"/>
    </location>
</feature>
<dbReference type="InterPro" id="IPR011095">
    <property type="entry name" value="Dala_Dala_lig_C"/>
</dbReference>
<dbReference type="PROSITE" id="PS50975">
    <property type="entry name" value="ATP_GRASP"/>
    <property type="match status" value="1"/>
</dbReference>
<dbReference type="GeneID" id="76731225"/>
<sequence length="663" mass="76031">MIDEVHTDEPPDSRRKGRHRDRRTIGPVPNLEDHVKPDWWRGIFNRLYLKTDGDVVDDPRITGREIDRIARVLHLQPHEKVLDLCCGQGRHTLELARRGYNAEGLDQSHYLIQRARSTAKKEGLPVRFREGDARRLPYRTDTYDVVLVLGNSFGYFDSVEEDLRILTEIRRILKPWGRVLLDVADGEYLKEHFQPRSWEWIDDTMFVCRERSLSFDDQRLISREVITDVEKGVVADQFYAEHLYTPEALRRLLEKAGFSGIAFHEIATESQRNQDLGMMERRHIVTAHVRKEWSATKTKGRETAKHVAVLLGDPARPDALKPSCAFDDDDFYTIDQMKAALRELSGYRFTYLFKHETLIQDLQRLKGKVDYVFNLCDEGFNNDPRKELHVPALFEIYSIPYTGAGPQALAFCYDKSLVRGIAKEMGIPVPDACFITPGDRTYDVGMKFPAIVKPNAGDSSYGITQESIAHSIEELSDIITSLRTTLGYDRSLLVEEFLTGKDISVGIIGNPSGYSMVLPVIEEDYSALPPGLPRICGYEAKWLPDSPYWKITSKPADLPEETEKAIVRCCLALFERLECRDYCRFDWRLDEHGNPKLLEVNPNPGWCWDGHLARMAKYAGLTYPEMLGRILKAAEERFGMEPERDTREAGKEHLPFDLSQETA</sequence>
<dbReference type="SUPFAM" id="SSF52440">
    <property type="entry name" value="PreATP-grasp domain"/>
    <property type="match status" value="1"/>
</dbReference>
<dbReference type="KEGG" id="msum:OH143_09995"/>
<dbReference type="Gene3D" id="3.30.470.20">
    <property type="entry name" value="ATP-grasp fold, B domain"/>
    <property type="match status" value="1"/>
</dbReference>
<dbReference type="GeneID" id="4846652"/>
<dbReference type="Pfam" id="PF07478">
    <property type="entry name" value="Dala_Dala_lig_C"/>
    <property type="match status" value="1"/>
</dbReference>
<dbReference type="InterPro" id="IPR029063">
    <property type="entry name" value="SAM-dependent_MTases_sf"/>
</dbReference>
<dbReference type="InterPro" id="IPR011761">
    <property type="entry name" value="ATP-grasp"/>
</dbReference>
<dbReference type="Proteomes" id="UP001156196">
    <property type="component" value="Chromosome"/>
</dbReference>
<dbReference type="GO" id="GO:0032259">
    <property type="term" value="P:methylation"/>
    <property type="evidence" value="ECO:0007669"/>
    <property type="project" value="UniProtKB-KW"/>
</dbReference>
<keyword evidence="3" id="KW-0961">Cell wall biogenesis/degradation</keyword>
<feature type="domain" description="ATP-grasp" evidence="6">
    <location>
        <begin position="419"/>
        <end position="632"/>
    </location>
</feature>
<dbReference type="CDD" id="cd02440">
    <property type="entry name" value="AdoMet_MTases"/>
    <property type="match status" value="1"/>
</dbReference>
<dbReference type="AlphaFoldDB" id="A0AAX3E809"/>
<feature type="region of interest" description="Disordered" evidence="5">
    <location>
        <begin position="640"/>
        <end position="663"/>
    </location>
</feature>
<organism evidence="7 8">
    <name type="scientific">Methanoculleus submarinus</name>
    <dbReference type="NCBI Taxonomy" id="204050"/>
    <lineage>
        <taxon>Archaea</taxon>
        <taxon>Methanobacteriati</taxon>
        <taxon>Methanobacteriota</taxon>
        <taxon>Stenosarchaea group</taxon>
        <taxon>Methanomicrobia</taxon>
        <taxon>Methanomicrobiales</taxon>
        <taxon>Methanomicrobiaceae</taxon>
        <taxon>Methanoculleus</taxon>
    </lineage>
</organism>
<keyword evidence="7" id="KW-0489">Methyltransferase</keyword>
<dbReference type="GO" id="GO:0008168">
    <property type="term" value="F:methyltransferase activity"/>
    <property type="evidence" value="ECO:0007669"/>
    <property type="project" value="UniProtKB-KW"/>
</dbReference>